<accession>A0A376LBT5</accession>
<dbReference type="Proteomes" id="UP000254877">
    <property type="component" value="Unassembled WGS sequence"/>
</dbReference>
<dbReference type="AlphaFoldDB" id="A0A376LBT5"/>
<reference evidence="1 2" key="1">
    <citation type="submission" date="2018-06" db="EMBL/GenBank/DDBJ databases">
        <authorList>
            <consortium name="Pathogen Informatics"/>
            <person name="Doyle S."/>
        </authorList>
    </citation>
    <scope>NUCLEOTIDE SEQUENCE [LARGE SCALE GENOMIC DNA]</scope>
    <source>
        <strain evidence="1 2">NCTC7928</strain>
    </source>
</reference>
<evidence type="ECO:0000313" key="2">
    <source>
        <dbReference type="Proteomes" id="UP000254877"/>
    </source>
</evidence>
<dbReference type="EMBL" id="UGAB01000002">
    <property type="protein sequence ID" value="STF41748.1"/>
    <property type="molecule type" value="Genomic_DNA"/>
</dbReference>
<evidence type="ECO:0000313" key="1">
    <source>
        <dbReference type="EMBL" id="STF41748.1"/>
    </source>
</evidence>
<proteinExistence type="predicted"/>
<protein>
    <submittedName>
        <fullName evidence="1">Uncharacterized protein</fullName>
    </submittedName>
</protein>
<gene>
    <name evidence="1" type="ORF">NCTC7928_02363</name>
</gene>
<organism evidence="1 2">
    <name type="scientific">Escherichia coli</name>
    <dbReference type="NCBI Taxonomy" id="562"/>
    <lineage>
        <taxon>Bacteria</taxon>
        <taxon>Pseudomonadati</taxon>
        <taxon>Pseudomonadota</taxon>
        <taxon>Gammaproteobacteria</taxon>
        <taxon>Enterobacterales</taxon>
        <taxon>Enterobacteriaceae</taxon>
        <taxon>Escherichia</taxon>
    </lineage>
</organism>
<sequence>MPMPACCFIPYSLQSAFCGLTSHHAHFYRLSNVKSPATCCGAFIRYRDAKNLFSFDADKFTVFRAFNFEFHFTVCFSKQSVVTTATYVSASVEFGTTLTNDDATRQNGFATETLNAQAFSF</sequence>
<name>A0A376LBT5_ECOLX</name>